<evidence type="ECO:0000313" key="3">
    <source>
        <dbReference type="Proteomes" id="UP000050509"/>
    </source>
</evidence>
<accession>A0A0P9FA30</accession>
<evidence type="ECO:0000313" key="2">
    <source>
        <dbReference type="EMBL" id="KPV49379.1"/>
    </source>
</evidence>
<keyword evidence="3" id="KW-1185">Reference proteome</keyword>
<sequence length="114" mass="12495">MNRRLLAAASLVLLGAILALPAVPARAEEPPTAPTYTVFATREGLVGHRTANGHRIQARDRFVALPSASVVASNGGTEFQVRVTYRGRSVVLPVWDVGPWNTRDNYWAPQRRYG</sequence>
<dbReference type="EMBL" id="LJCR01002012">
    <property type="protein sequence ID" value="KPV49379.1"/>
    <property type="molecule type" value="Genomic_DNA"/>
</dbReference>
<evidence type="ECO:0000256" key="1">
    <source>
        <dbReference type="SAM" id="SignalP"/>
    </source>
</evidence>
<protein>
    <submittedName>
        <fullName evidence="2">Uncharacterized protein</fullName>
    </submittedName>
</protein>
<gene>
    <name evidence="2" type="ORF">SE17_32995</name>
</gene>
<organism evidence="2 3">
    <name type="scientific">Kouleothrix aurantiaca</name>
    <dbReference type="NCBI Taxonomy" id="186479"/>
    <lineage>
        <taxon>Bacteria</taxon>
        <taxon>Bacillati</taxon>
        <taxon>Chloroflexota</taxon>
        <taxon>Chloroflexia</taxon>
        <taxon>Chloroflexales</taxon>
        <taxon>Roseiflexineae</taxon>
        <taxon>Roseiflexaceae</taxon>
        <taxon>Kouleothrix</taxon>
    </lineage>
</organism>
<proteinExistence type="predicted"/>
<feature type="signal peptide" evidence="1">
    <location>
        <begin position="1"/>
        <end position="27"/>
    </location>
</feature>
<reference evidence="2 3" key="1">
    <citation type="submission" date="2015-09" db="EMBL/GenBank/DDBJ databases">
        <title>Draft genome sequence of Kouleothrix aurantiaca JCM 19913.</title>
        <authorList>
            <person name="Hemp J."/>
        </authorList>
    </citation>
    <scope>NUCLEOTIDE SEQUENCE [LARGE SCALE GENOMIC DNA]</scope>
    <source>
        <strain evidence="2 3">COM-B</strain>
    </source>
</reference>
<comment type="caution">
    <text evidence="2">The sequence shown here is derived from an EMBL/GenBank/DDBJ whole genome shotgun (WGS) entry which is preliminary data.</text>
</comment>
<feature type="non-terminal residue" evidence="2">
    <location>
        <position position="114"/>
    </location>
</feature>
<dbReference type="AlphaFoldDB" id="A0A0P9FA30"/>
<feature type="chain" id="PRO_5006156893" evidence="1">
    <location>
        <begin position="28"/>
        <end position="114"/>
    </location>
</feature>
<keyword evidence="1" id="KW-0732">Signal</keyword>
<dbReference type="Proteomes" id="UP000050509">
    <property type="component" value="Unassembled WGS sequence"/>
</dbReference>
<name>A0A0P9FA30_9CHLR</name>